<sequence>MCGNERVTFDRRRFLRGVAATAAGVTAIGAAGGLAPSAFADTAGSRGHGRHIPNGKIGLQLYSVRDAFMAQPEAVLRALSRAGYRKVEFAGLPGGTDPAHAPAIRAMLDKYHLVAISSHHNYSEFTDENRLKQLIEMARILGQKYIVCPGGVPNTADGFAQAGPAFNRAGEKIRAAGMKLGYHNHTGEFQGHGPDGRTFYQILLDSSDPHLLHMELDMGWSSAAGLSAQDNLDLMAANKGRMLLAHVKDLHPDGSLADLGTGIVDYKTILSGATRLGMREFIIENDDQSNPLTDSRAAHMHDYLATLKL</sequence>
<gene>
    <name evidence="2" type="ORF">Airi02_032070</name>
</gene>
<proteinExistence type="predicted"/>
<evidence type="ECO:0000313" key="2">
    <source>
        <dbReference type="EMBL" id="GLY85278.1"/>
    </source>
</evidence>
<dbReference type="InterPro" id="IPR050312">
    <property type="entry name" value="IolE/XylAMocC-like"/>
</dbReference>
<dbReference type="Proteomes" id="UP001165074">
    <property type="component" value="Unassembled WGS sequence"/>
</dbReference>
<dbReference type="GO" id="GO:0016853">
    <property type="term" value="F:isomerase activity"/>
    <property type="evidence" value="ECO:0007669"/>
    <property type="project" value="UniProtKB-KW"/>
</dbReference>
<dbReference type="PROSITE" id="PS51318">
    <property type="entry name" value="TAT"/>
    <property type="match status" value="1"/>
</dbReference>
<protein>
    <submittedName>
        <fullName evidence="2">Sugar phosphate isomerase</fullName>
    </submittedName>
</protein>
<dbReference type="InterPro" id="IPR013022">
    <property type="entry name" value="Xyl_isomerase-like_TIM-brl"/>
</dbReference>
<dbReference type="PANTHER" id="PTHR12110:SF41">
    <property type="entry name" value="INOSOSE DEHYDRATASE"/>
    <property type="match status" value="1"/>
</dbReference>
<dbReference type="AlphaFoldDB" id="A0A9W6S111"/>
<accession>A0A9W6S111</accession>
<feature type="domain" description="Xylose isomerase-like TIM barrel" evidence="1">
    <location>
        <begin position="76"/>
        <end position="283"/>
    </location>
</feature>
<organism evidence="2 3">
    <name type="scientific">Actinoallomurus iriomotensis</name>
    <dbReference type="NCBI Taxonomy" id="478107"/>
    <lineage>
        <taxon>Bacteria</taxon>
        <taxon>Bacillati</taxon>
        <taxon>Actinomycetota</taxon>
        <taxon>Actinomycetes</taxon>
        <taxon>Streptosporangiales</taxon>
        <taxon>Thermomonosporaceae</taxon>
        <taxon>Actinoallomurus</taxon>
    </lineage>
</organism>
<dbReference type="Pfam" id="PF01261">
    <property type="entry name" value="AP_endonuc_2"/>
    <property type="match status" value="1"/>
</dbReference>
<dbReference type="SUPFAM" id="SSF51658">
    <property type="entry name" value="Xylose isomerase-like"/>
    <property type="match status" value="1"/>
</dbReference>
<comment type="caution">
    <text evidence="2">The sequence shown here is derived from an EMBL/GenBank/DDBJ whole genome shotgun (WGS) entry which is preliminary data.</text>
</comment>
<keyword evidence="3" id="KW-1185">Reference proteome</keyword>
<dbReference type="RefSeq" id="WP_285572107.1">
    <property type="nucleotide sequence ID" value="NZ_BSTK01000004.1"/>
</dbReference>
<name>A0A9W6S111_9ACTN</name>
<reference evidence="2" key="1">
    <citation type="submission" date="2023-03" db="EMBL/GenBank/DDBJ databases">
        <title>Actinoallomurus iriomotensis NBRC 103684.</title>
        <authorList>
            <person name="Ichikawa N."/>
            <person name="Sato H."/>
            <person name="Tonouchi N."/>
        </authorList>
    </citation>
    <scope>NUCLEOTIDE SEQUENCE</scope>
    <source>
        <strain evidence="2">NBRC 103684</strain>
    </source>
</reference>
<keyword evidence="2" id="KW-0413">Isomerase</keyword>
<evidence type="ECO:0000259" key="1">
    <source>
        <dbReference type="Pfam" id="PF01261"/>
    </source>
</evidence>
<dbReference type="Gene3D" id="3.20.20.150">
    <property type="entry name" value="Divalent-metal-dependent TIM barrel enzymes"/>
    <property type="match status" value="1"/>
</dbReference>
<evidence type="ECO:0000313" key="3">
    <source>
        <dbReference type="Proteomes" id="UP001165074"/>
    </source>
</evidence>
<dbReference type="InterPro" id="IPR006311">
    <property type="entry name" value="TAT_signal"/>
</dbReference>
<dbReference type="PANTHER" id="PTHR12110">
    <property type="entry name" value="HYDROXYPYRUVATE ISOMERASE"/>
    <property type="match status" value="1"/>
</dbReference>
<dbReference type="EMBL" id="BSTK01000004">
    <property type="protein sequence ID" value="GLY85278.1"/>
    <property type="molecule type" value="Genomic_DNA"/>
</dbReference>
<dbReference type="InterPro" id="IPR036237">
    <property type="entry name" value="Xyl_isomerase-like_sf"/>
</dbReference>